<reference evidence="2 3" key="1">
    <citation type="submission" date="2019-09" db="EMBL/GenBank/DDBJ databases">
        <authorList>
            <person name="Ou C."/>
        </authorList>
    </citation>
    <scope>NUCLEOTIDE SEQUENCE [LARGE SCALE GENOMIC DNA]</scope>
    <source>
        <strain evidence="2">S2</strain>
        <tissue evidence="2">Leaf</tissue>
    </source>
</reference>
<feature type="region of interest" description="Disordered" evidence="1">
    <location>
        <begin position="1"/>
        <end position="20"/>
    </location>
</feature>
<dbReference type="OrthoDB" id="1897643at2759"/>
<dbReference type="Proteomes" id="UP000327157">
    <property type="component" value="Unassembled WGS sequence"/>
</dbReference>
<organism evidence="2 3">
    <name type="scientific">Pyrus ussuriensis x Pyrus communis</name>
    <dbReference type="NCBI Taxonomy" id="2448454"/>
    <lineage>
        <taxon>Eukaryota</taxon>
        <taxon>Viridiplantae</taxon>
        <taxon>Streptophyta</taxon>
        <taxon>Embryophyta</taxon>
        <taxon>Tracheophyta</taxon>
        <taxon>Spermatophyta</taxon>
        <taxon>Magnoliopsida</taxon>
        <taxon>eudicotyledons</taxon>
        <taxon>Gunneridae</taxon>
        <taxon>Pentapetalae</taxon>
        <taxon>rosids</taxon>
        <taxon>fabids</taxon>
        <taxon>Rosales</taxon>
        <taxon>Rosaceae</taxon>
        <taxon>Amygdaloideae</taxon>
        <taxon>Maleae</taxon>
        <taxon>Pyrus</taxon>
    </lineage>
</organism>
<gene>
    <name evidence="2" type="ORF">D8674_042481</name>
</gene>
<accession>A0A5N5H791</accession>
<dbReference type="EMBL" id="SMOL01000169">
    <property type="protein sequence ID" value="KAB2623849.1"/>
    <property type="molecule type" value="Genomic_DNA"/>
</dbReference>
<name>A0A5N5H791_9ROSA</name>
<comment type="caution">
    <text evidence="2">The sequence shown here is derived from an EMBL/GenBank/DDBJ whole genome shotgun (WGS) entry which is preliminary data.</text>
</comment>
<dbReference type="PANTHER" id="PTHR33358">
    <property type="entry name" value="F-BOX PROTEIN WITH A DOMAIN PROTEIN"/>
    <property type="match status" value="1"/>
</dbReference>
<dbReference type="Pfam" id="PF14476">
    <property type="entry name" value="Chloroplast_duf"/>
    <property type="match status" value="1"/>
</dbReference>
<keyword evidence="3" id="KW-1185">Reference proteome</keyword>
<evidence type="ECO:0000313" key="3">
    <source>
        <dbReference type="Proteomes" id="UP000327157"/>
    </source>
</evidence>
<evidence type="ECO:0000256" key="1">
    <source>
        <dbReference type="SAM" id="MobiDB-lite"/>
    </source>
</evidence>
<reference evidence="2 3" key="2">
    <citation type="submission" date="2019-11" db="EMBL/GenBank/DDBJ databases">
        <title>A de novo genome assembly of a pear dwarfing rootstock.</title>
        <authorList>
            <person name="Wang F."/>
            <person name="Wang J."/>
            <person name="Li S."/>
            <person name="Zhang Y."/>
            <person name="Fang M."/>
            <person name="Ma L."/>
            <person name="Zhao Y."/>
            <person name="Jiang S."/>
        </authorList>
    </citation>
    <scope>NUCLEOTIDE SEQUENCE [LARGE SCALE GENOMIC DNA]</scope>
    <source>
        <strain evidence="2">S2</strain>
        <tissue evidence="2">Leaf</tissue>
    </source>
</reference>
<dbReference type="AlphaFoldDB" id="A0A5N5H791"/>
<sequence length="424" mass="46454">MASLQTSSPVFSSPSCRSSSNRTIYAPIHARKLPRVRFADLKQTTKLVLQGLQLKEQVLQQENTDLYSNNHSAEAAAPTASTTQLYALLEAVVDRVEMHANIGDQRNNWNALLLSSINMITLSASLMAGVNAAAGTSVLALNISSAILFSVATGMLLIMNKIQPSQLAEEQRNATRLFRQLQSEIETVFALRDPTEKDVKETMEKVLALDKAYPLALLGAMLEKFPKKLEPTVWWPRNVVQSQNPRKPKSQMGNNVNGWSEELEREMREIIQVVKNKDLENYVRLGSSVVLKTNKILAVSGPVLTGIAAVGSAFVGHGSATVAVATVAAGSLASAVNAFQHGGQVGMVFEMNRNCAGFFNKLEDSIEATLGEQDWEKRENGVVFEMKVAMRLGRSLEQLRELASKSALYRSNGEPIDEFGCKLF</sequence>
<evidence type="ECO:0000313" key="2">
    <source>
        <dbReference type="EMBL" id="KAB2623849.1"/>
    </source>
</evidence>
<dbReference type="InterPro" id="IPR027949">
    <property type="entry name" value="Chloroplast_duf"/>
</dbReference>
<proteinExistence type="predicted"/>
<protein>
    <submittedName>
        <fullName evidence="2">F-box protein</fullName>
    </submittedName>
</protein>
<dbReference type="PANTHER" id="PTHR33358:SF12">
    <property type="entry name" value="F-BOX PROTEIN WITH A DOMAIN PROTEIN"/>
    <property type="match status" value="1"/>
</dbReference>